<evidence type="ECO:0008006" key="4">
    <source>
        <dbReference type="Google" id="ProtNLM"/>
    </source>
</evidence>
<organism evidence="2 3">
    <name type="scientific">Dysgonomonas macrotermitis</name>
    <dbReference type="NCBI Taxonomy" id="1346286"/>
    <lineage>
        <taxon>Bacteria</taxon>
        <taxon>Pseudomonadati</taxon>
        <taxon>Bacteroidota</taxon>
        <taxon>Bacteroidia</taxon>
        <taxon>Bacteroidales</taxon>
        <taxon>Dysgonomonadaceae</taxon>
        <taxon>Dysgonomonas</taxon>
    </lineage>
</organism>
<dbReference type="AlphaFoldDB" id="A0A1M4TIQ1"/>
<evidence type="ECO:0000313" key="3">
    <source>
        <dbReference type="Proteomes" id="UP000184480"/>
    </source>
</evidence>
<dbReference type="PROSITE" id="PS51257">
    <property type="entry name" value="PROKAR_LIPOPROTEIN"/>
    <property type="match status" value="1"/>
</dbReference>
<keyword evidence="1" id="KW-0732">Signal</keyword>
<dbReference type="GO" id="GO:0005975">
    <property type="term" value="P:carbohydrate metabolic process"/>
    <property type="evidence" value="ECO:0007669"/>
    <property type="project" value="InterPro"/>
</dbReference>
<keyword evidence="3" id="KW-1185">Reference proteome</keyword>
<dbReference type="Proteomes" id="UP000184480">
    <property type="component" value="Unassembled WGS sequence"/>
</dbReference>
<reference evidence="3" key="1">
    <citation type="submission" date="2016-11" db="EMBL/GenBank/DDBJ databases">
        <authorList>
            <person name="Varghese N."/>
            <person name="Submissions S."/>
        </authorList>
    </citation>
    <scope>NUCLEOTIDE SEQUENCE [LARGE SCALE GENOMIC DNA]</scope>
    <source>
        <strain evidence="3">DSM 27370</strain>
    </source>
</reference>
<dbReference type="SUPFAM" id="SSF48208">
    <property type="entry name" value="Six-hairpin glycosidases"/>
    <property type="match status" value="1"/>
</dbReference>
<dbReference type="Gene3D" id="1.50.10.10">
    <property type="match status" value="1"/>
</dbReference>
<name>A0A1M4TIQ1_9BACT</name>
<proteinExistence type="predicted"/>
<evidence type="ECO:0000313" key="2">
    <source>
        <dbReference type="EMBL" id="SHE44353.1"/>
    </source>
</evidence>
<dbReference type="EMBL" id="FQUC01000001">
    <property type="protein sequence ID" value="SHE44353.1"/>
    <property type="molecule type" value="Genomic_DNA"/>
</dbReference>
<accession>A0A1M4TIQ1</accession>
<feature type="chain" id="PRO_5012567294" description="Glycosyl hydrolase family 65, N-terminal domain" evidence="1">
    <location>
        <begin position="24"/>
        <end position="716"/>
    </location>
</feature>
<protein>
    <recommendedName>
        <fullName evidence="4">Glycosyl hydrolase family 65, N-terminal domain</fullName>
    </recommendedName>
</protein>
<sequence>MKIYNRNAMKKLTLVILSGLLFACNSTKTEKIDRYALVERNNPKITEFEELSSLSVGNGNFAFTVDATGLQTYPELYSAGVPLGTQSQWGWHSFANPEKFKPEETLKNYNFRGWDEPYAVQFNEKGRQQAASNWFRNNPHRIHLGYVGLEMTHADGSAVKATELGNIDQKLDLWKGLVSSRFVVDMDSISVQTVADPEKDRIAASLKSELMAKGNMKVHFKFPYPTGKHVDDATDWTSPEKHKTEIILQDDQSVVFKRTLDSTIYYVNIKWEGKAGLEKKADHYFVLAPQGDSLSFTCEFTEKEPVKAESTAGETFTASYKYWQDFWEKGAAVDFSKCTDERAKELERRVVLSQYLMAIQSAGMYPPQETGLTYNSWYGKFHLEMHWWHAVHFALWNRADLLDRSLGWYSTAYPVAKQIAERQGFKGARWMKMTDPSATEAPSKVGSFLIWQQPHFIYMAELIYRNNPSPEVLEKYNFLVQETAEFMASFATYDELEGRYILKGIIPAQETLRASETINPPFELSYWHYAMSVAQQWRERMGEKRKPQWDELIDKLSPLASLDGLYLASEDATDTYKDIRFTSDHPAVLGAMGILPQCKLVRPDYMKNTLNWIWDNWNWGKTWGWDYPMTAMAAARLGEPEKAVGALLMDKRTNTYLVNGHNYQDSRLRVYLPGNGGLLTAVAMMCAGWDGNTEKNPGFPKDGKWNVVWEGLQPMP</sequence>
<dbReference type="InterPro" id="IPR012341">
    <property type="entry name" value="6hp_glycosidase-like_sf"/>
</dbReference>
<dbReference type="STRING" id="1346286.SAMN05444362_101338"/>
<feature type="signal peptide" evidence="1">
    <location>
        <begin position="1"/>
        <end position="23"/>
    </location>
</feature>
<dbReference type="InterPro" id="IPR008928">
    <property type="entry name" value="6-hairpin_glycosidase_sf"/>
</dbReference>
<gene>
    <name evidence="2" type="ORF">SAMN05444362_101338</name>
</gene>
<evidence type="ECO:0000256" key="1">
    <source>
        <dbReference type="SAM" id="SignalP"/>
    </source>
</evidence>